<feature type="binding site" evidence="6">
    <location>
        <position position="280"/>
    </location>
    <ligand>
        <name>S-adenosyl-L-methionine</name>
        <dbReference type="ChEBI" id="CHEBI:59789"/>
    </ligand>
</feature>
<accession>A0A9D9GSF6</accession>
<dbReference type="InterPro" id="IPR029063">
    <property type="entry name" value="SAM-dependent_MTases_sf"/>
</dbReference>
<keyword evidence="1" id="KW-0004">4Fe-4S</keyword>
<keyword evidence="1" id="KW-0479">Metal-binding</keyword>
<dbReference type="InterPro" id="IPR030391">
    <property type="entry name" value="MeTrfase_TrmA_CS"/>
</dbReference>
<dbReference type="GO" id="GO:0070041">
    <property type="term" value="F:rRNA (uridine-C5-)-methyltransferase activity"/>
    <property type="evidence" value="ECO:0007669"/>
    <property type="project" value="TreeGrafter"/>
</dbReference>
<feature type="binding site" evidence="6">
    <location>
        <position position="309"/>
    </location>
    <ligand>
        <name>S-adenosyl-L-methionine</name>
        <dbReference type="ChEBI" id="CHEBI:59789"/>
    </ligand>
</feature>
<dbReference type="CDD" id="cd02440">
    <property type="entry name" value="AdoMet_MTases"/>
    <property type="match status" value="1"/>
</dbReference>
<dbReference type="InterPro" id="IPR030390">
    <property type="entry name" value="MeTrfase_TrmA_AS"/>
</dbReference>
<evidence type="ECO:0000256" key="3">
    <source>
        <dbReference type="ARBA" id="ARBA00022679"/>
    </source>
</evidence>
<sequence>MRSKIVELEAFALDDEGRGIVRDEGLTVFVDNLLPNEKGKIKLDFAYGKLKEARLLQRLTSSKDRVKPLCPYYSKCGGCNLMHLNYEAQLEYKRMKVQNLLHKFAKIDFEVSKTIGMENPYHFRNKIQVPVKNIKGKIETGFYEINTHNLVPNSNCLIEDNRARHIIEEFKKTCEEFKLEAYNEDTRRGVFRHIIIKTSRYYQQIMVVFVTAIDEIKGKQNFLKAFLKRCPEVTTVVQNINKRKTNVILGEKERILFGSGKIKDRIFDLDFYISSKSFYQTNPIQVEKLYKTAIDLAALKGDETVLDAYSGTGTIGLCASRHAKNVTLVEVVEAACKNGIENSAINNIENAEFVIDDCTKYLVKHKDNQKFDVVFMDPPRKGSTNEFLTALIENSPKKIVYISCNPVTLARDLSILKDKYEIEEVIPVDMFPHTSHVETVVGLYLKK</sequence>
<feature type="binding site" evidence="6">
    <location>
        <position position="330"/>
    </location>
    <ligand>
        <name>S-adenosyl-L-methionine</name>
        <dbReference type="ChEBI" id="CHEBI:59789"/>
    </ligand>
</feature>
<dbReference type="Proteomes" id="UP000823629">
    <property type="component" value="Unassembled WGS sequence"/>
</dbReference>
<dbReference type="Gene3D" id="2.40.50.1070">
    <property type="match status" value="1"/>
</dbReference>
<keyword evidence="5" id="KW-0411">Iron-sulfur</keyword>
<evidence type="ECO:0000256" key="6">
    <source>
        <dbReference type="PROSITE-ProRule" id="PRU01024"/>
    </source>
</evidence>
<dbReference type="SUPFAM" id="SSF53335">
    <property type="entry name" value="S-adenosyl-L-methionine-dependent methyltransferases"/>
    <property type="match status" value="1"/>
</dbReference>
<keyword evidence="2 6" id="KW-0489">Methyltransferase</keyword>
<protein>
    <submittedName>
        <fullName evidence="8">23S rRNA (Uracil(1939)-C(5))-methyltransferase RlmD</fullName>
        <ecNumber evidence="8">2.1.1.190</ecNumber>
    </submittedName>
</protein>
<proteinExistence type="inferred from homology"/>
<keyword evidence="3 6" id="KW-0808">Transferase</keyword>
<dbReference type="NCBIfam" id="TIGR00479">
    <property type="entry name" value="rumA"/>
    <property type="match status" value="1"/>
</dbReference>
<dbReference type="AlphaFoldDB" id="A0A9D9GSF6"/>
<dbReference type="PROSITE" id="PS01230">
    <property type="entry name" value="TRMA_1"/>
    <property type="match status" value="1"/>
</dbReference>
<dbReference type="EMBL" id="JADING010000030">
    <property type="protein sequence ID" value="MBO8414070.1"/>
    <property type="molecule type" value="Genomic_DNA"/>
</dbReference>
<organism evidence="8 9">
    <name type="scientific">Candidatus Scatoplasma merdavium</name>
    <dbReference type="NCBI Taxonomy" id="2840932"/>
    <lineage>
        <taxon>Bacteria</taxon>
        <taxon>Bacillati</taxon>
        <taxon>Bacillota</taxon>
        <taxon>Bacilli</taxon>
        <taxon>Bacillales</taxon>
        <taxon>Candidatus Scatoplasma</taxon>
    </lineage>
</organism>
<keyword evidence="1" id="KW-0408">Iron</keyword>
<feature type="active site" description="Nucleophile" evidence="6">
    <location>
        <position position="404"/>
    </location>
</feature>
<evidence type="ECO:0000256" key="7">
    <source>
        <dbReference type="PROSITE-ProRule" id="PRU10015"/>
    </source>
</evidence>
<dbReference type="EC" id="2.1.1.190" evidence="8"/>
<dbReference type="InterPro" id="IPR012340">
    <property type="entry name" value="NA-bd_OB-fold"/>
</dbReference>
<reference evidence="8" key="1">
    <citation type="submission" date="2020-10" db="EMBL/GenBank/DDBJ databases">
        <authorList>
            <person name="Gilroy R."/>
        </authorList>
    </citation>
    <scope>NUCLEOTIDE SEQUENCE</scope>
    <source>
        <strain evidence="8">1748</strain>
    </source>
</reference>
<feature type="binding site" evidence="6">
    <location>
        <position position="377"/>
    </location>
    <ligand>
        <name>S-adenosyl-L-methionine</name>
        <dbReference type="ChEBI" id="CHEBI:59789"/>
    </ligand>
</feature>
<dbReference type="PANTHER" id="PTHR11061:SF30">
    <property type="entry name" value="TRNA (URACIL(54)-C(5))-METHYLTRANSFERASE"/>
    <property type="match status" value="1"/>
</dbReference>
<evidence type="ECO:0000313" key="9">
    <source>
        <dbReference type="Proteomes" id="UP000823629"/>
    </source>
</evidence>
<feature type="active site" evidence="7">
    <location>
        <position position="404"/>
    </location>
</feature>
<comment type="caution">
    <text evidence="8">The sequence shown here is derived from an EMBL/GenBank/DDBJ whole genome shotgun (WGS) entry which is preliminary data.</text>
</comment>
<dbReference type="FunFam" id="3.40.50.150:FF:000009">
    <property type="entry name" value="23S rRNA (Uracil(1939)-C(5))-methyltransferase RlmD"/>
    <property type="match status" value="1"/>
</dbReference>
<comment type="similarity">
    <text evidence="6">Belongs to the class I-like SAM-binding methyltransferase superfamily. RNA M5U methyltransferase family.</text>
</comment>
<dbReference type="Gene3D" id="3.40.50.150">
    <property type="entry name" value="Vaccinia Virus protein VP39"/>
    <property type="match status" value="1"/>
</dbReference>
<dbReference type="Gene3D" id="2.40.50.140">
    <property type="entry name" value="Nucleic acid-binding proteins"/>
    <property type="match status" value="1"/>
</dbReference>
<evidence type="ECO:0000256" key="1">
    <source>
        <dbReference type="ARBA" id="ARBA00022485"/>
    </source>
</evidence>
<evidence type="ECO:0000313" key="8">
    <source>
        <dbReference type="EMBL" id="MBO8414070.1"/>
    </source>
</evidence>
<dbReference type="SUPFAM" id="SSF50249">
    <property type="entry name" value="Nucleic acid-binding proteins"/>
    <property type="match status" value="1"/>
</dbReference>
<dbReference type="FunFam" id="2.40.50.1070:FF:000003">
    <property type="entry name" value="23S rRNA (Uracil-5-)-methyltransferase RumA"/>
    <property type="match status" value="1"/>
</dbReference>
<keyword evidence="4 6" id="KW-0949">S-adenosyl-L-methionine</keyword>
<gene>
    <name evidence="8" type="primary">rlmD</name>
    <name evidence="8" type="ORF">IAC78_01110</name>
</gene>
<dbReference type="GO" id="GO:0051539">
    <property type="term" value="F:4 iron, 4 sulfur cluster binding"/>
    <property type="evidence" value="ECO:0007669"/>
    <property type="project" value="UniProtKB-KW"/>
</dbReference>
<dbReference type="InterPro" id="IPR010280">
    <property type="entry name" value="U5_MeTrfase_fam"/>
</dbReference>
<dbReference type="PANTHER" id="PTHR11061">
    <property type="entry name" value="RNA M5U METHYLTRANSFERASE"/>
    <property type="match status" value="1"/>
</dbReference>
<reference evidence="8" key="2">
    <citation type="journal article" date="2021" name="PeerJ">
        <title>Extensive microbial diversity within the chicken gut microbiome revealed by metagenomics and culture.</title>
        <authorList>
            <person name="Gilroy R."/>
            <person name="Ravi A."/>
            <person name="Getino M."/>
            <person name="Pursley I."/>
            <person name="Horton D.L."/>
            <person name="Alikhan N.F."/>
            <person name="Baker D."/>
            <person name="Gharbi K."/>
            <person name="Hall N."/>
            <person name="Watson M."/>
            <person name="Adriaenssens E.M."/>
            <person name="Foster-Nyarko E."/>
            <person name="Jarju S."/>
            <person name="Secka A."/>
            <person name="Antonio M."/>
            <person name="Oren A."/>
            <person name="Chaudhuri R.R."/>
            <person name="La Ragione R."/>
            <person name="Hildebrand F."/>
            <person name="Pallen M.J."/>
        </authorList>
    </citation>
    <scope>NUCLEOTIDE SEQUENCE</scope>
    <source>
        <strain evidence="8">1748</strain>
    </source>
</reference>
<evidence type="ECO:0000256" key="5">
    <source>
        <dbReference type="ARBA" id="ARBA00023014"/>
    </source>
</evidence>
<dbReference type="Pfam" id="PF05958">
    <property type="entry name" value="tRNA_U5-meth_tr"/>
    <property type="match status" value="1"/>
</dbReference>
<dbReference type="PROSITE" id="PS51687">
    <property type="entry name" value="SAM_MT_RNA_M5U"/>
    <property type="match status" value="1"/>
</dbReference>
<dbReference type="PROSITE" id="PS01231">
    <property type="entry name" value="TRMA_2"/>
    <property type="match status" value="1"/>
</dbReference>
<evidence type="ECO:0000256" key="2">
    <source>
        <dbReference type="ARBA" id="ARBA00022603"/>
    </source>
</evidence>
<evidence type="ECO:0000256" key="4">
    <source>
        <dbReference type="ARBA" id="ARBA00022691"/>
    </source>
</evidence>
<name>A0A9D9GSF6_9BACL</name>
<dbReference type="GO" id="GO:0070475">
    <property type="term" value="P:rRNA base methylation"/>
    <property type="evidence" value="ECO:0007669"/>
    <property type="project" value="TreeGrafter"/>
</dbReference>